<evidence type="ECO:0000313" key="3">
    <source>
        <dbReference type="EMBL" id="UTD00271.1"/>
    </source>
</evidence>
<keyword evidence="3" id="KW-0482">Metalloprotease</keyword>
<feature type="transmembrane region" description="Helical" evidence="1">
    <location>
        <begin position="231"/>
        <end position="249"/>
    </location>
</feature>
<dbReference type="Pfam" id="PF02517">
    <property type="entry name" value="Rce1-like"/>
    <property type="match status" value="1"/>
</dbReference>
<dbReference type="RefSeq" id="WP_253716099.1">
    <property type="nucleotide sequence ID" value="NZ_CP051522.1"/>
</dbReference>
<keyword evidence="3" id="KW-0645">Protease</keyword>
<dbReference type="InterPro" id="IPR003675">
    <property type="entry name" value="Rce1/LyrA-like_dom"/>
</dbReference>
<organism evidence="3 4">
    <name type="scientific">Treponema denticola</name>
    <dbReference type="NCBI Taxonomy" id="158"/>
    <lineage>
        <taxon>Bacteria</taxon>
        <taxon>Pseudomonadati</taxon>
        <taxon>Spirochaetota</taxon>
        <taxon>Spirochaetia</taxon>
        <taxon>Spirochaetales</taxon>
        <taxon>Treponemataceae</taxon>
        <taxon>Treponema</taxon>
    </lineage>
</organism>
<feature type="transmembrane region" description="Helical" evidence="1">
    <location>
        <begin position="201"/>
        <end position="219"/>
    </location>
</feature>
<dbReference type="PANTHER" id="PTHR36435">
    <property type="entry name" value="SLR1288 PROTEIN"/>
    <property type="match status" value="1"/>
</dbReference>
<dbReference type="AlphaFoldDB" id="A0A9Q9EX53"/>
<feature type="transmembrane region" description="Helical" evidence="1">
    <location>
        <begin position="144"/>
        <end position="163"/>
    </location>
</feature>
<dbReference type="GO" id="GO:0004175">
    <property type="term" value="F:endopeptidase activity"/>
    <property type="evidence" value="ECO:0007669"/>
    <property type="project" value="UniProtKB-ARBA"/>
</dbReference>
<dbReference type="PANTHER" id="PTHR36435:SF1">
    <property type="entry name" value="CAAX AMINO TERMINAL PROTEASE FAMILY PROTEIN"/>
    <property type="match status" value="1"/>
</dbReference>
<dbReference type="Proteomes" id="UP001056981">
    <property type="component" value="Chromosome"/>
</dbReference>
<dbReference type="GO" id="GO:0080120">
    <property type="term" value="P:CAAX-box protein maturation"/>
    <property type="evidence" value="ECO:0007669"/>
    <property type="project" value="UniProtKB-ARBA"/>
</dbReference>
<feature type="domain" description="CAAX prenyl protease 2/Lysostaphin resistance protein A-like" evidence="2">
    <location>
        <begin position="150"/>
        <end position="240"/>
    </location>
</feature>
<evidence type="ECO:0000259" key="2">
    <source>
        <dbReference type="Pfam" id="PF02517"/>
    </source>
</evidence>
<keyword evidence="3" id="KW-0378">Hydrolase</keyword>
<feature type="transmembrane region" description="Helical" evidence="1">
    <location>
        <begin position="12"/>
        <end position="30"/>
    </location>
</feature>
<feature type="transmembrane region" description="Helical" evidence="1">
    <location>
        <begin position="255"/>
        <end position="273"/>
    </location>
</feature>
<dbReference type="GO" id="GO:0008237">
    <property type="term" value="F:metallopeptidase activity"/>
    <property type="evidence" value="ECO:0007669"/>
    <property type="project" value="UniProtKB-KW"/>
</dbReference>
<evidence type="ECO:0000256" key="1">
    <source>
        <dbReference type="SAM" id="Phobius"/>
    </source>
</evidence>
<dbReference type="EMBL" id="CP051635">
    <property type="protein sequence ID" value="UTD00271.1"/>
    <property type="molecule type" value="Genomic_DNA"/>
</dbReference>
<evidence type="ECO:0000313" key="4">
    <source>
        <dbReference type="Proteomes" id="UP001056981"/>
    </source>
</evidence>
<feature type="transmembrane region" description="Helical" evidence="1">
    <location>
        <begin position="50"/>
        <end position="71"/>
    </location>
</feature>
<keyword evidence="1" id="KW-1133">Transmembrane helix</keyword>
<accession>A0A9Q9EX53</accession>
<name>A0A9Q9EX53_TREDN</name>
<keyword evidence="1" id="KW-0472">Membrane</keyword>
<reference evidence="3" key="1">
    <citation type="submission" date="2020-04" db="EMBL/GenBank/DDBJ databases">
        <title>Comparative genomics of oral phylogroup-2 Treponema strains.</title>
        <authorList>
            <person name="Zeng H."/>
            <person name="Chan Y.K."/>
            <person name="Watt R.M."/>
        </authorList>
    </citation>
    <scope>NUCLEOTIDE SEQUENCE</scope>
    <source>
        <strain evidence="3">OMZ 905</strain>
    </source>
</reference>
<gene>
    <name evidence="3" type="ORF">E4N86_05980</name>
</gene>
<proteinExistence type="predicted"/>
<feature type="transmembrane region" description="Helical" evidence="1">
    <location>
        <begin position="175"/>
        <end position="195"/>
    </location>
</feature>
<keyword evidence="1" id="KW-0812">Transmembrane</keyword>
<dbReference type="InterPro" id="IPR052710">
    <property type="entry name" value="CAAX_protease"/>
</dbReference>
<sequence>MNKAYKRVIKELLIICTLLVIMFLFIHIGLNRLIIPFLRRYHNKLYYILLYKYQGSLIYIFIFIINILTFLPFSPYKITILFKYHKINIKLLIGMIFCIIAISSALYIFTEISNIISMVKDFISLLNGNIKFSYTAIFESKNLLPFKINVFSLVISLMLAPIVEEIVFRGVVYNRLKIVTSVFASIIISSLLFAFFHVPKYGLNITVVNIMIHGIFYAYSYEKTQTLWCPIFLHFIYNCFVNLFFTPIGKYFHKYADISISILIVIIGCIIMIKSSKSAKKF</sequence>
<protein>
    <submittedName>
        <fullName evidence="3">CPBP family intramembrane metalloprotease</fullName>
    </submittedName>
</protein>
<feature type="transmembrane region" description="Helical" evidence="1">
    <location>
        <begin position="91"/>
        <end position="109"/>
    </location>
</feature>